<feature type="transmembrane region" description="Helical" evidence="5">
    <location>
        <begin position="273"/>
        <end position="294"/>
    </location>
</feature>
<dbReference type="AlphaFoldDB" id="A0ABD2I1M8"/>
<evidence type="ECO:0000313" key="7">
    <source>
        <dbReference type="EMBL" id="KAL3073959.1"/>
    </source>
</evidence>
<evidence type="ECO:0000256" key="2">
    <source>
        <dbReference type="ARBA" id="ARBA00022692"/>
    </source>
</evidence>
<dbReference type="Proteomes" id="UP001620626">
    <property type="component" value="Unassembled WGS sequence"/>
</dbReference>
<accession>A0ABD2I1M8</accession>
<feature type="transmembrane region" description="Helical" evidence="5">
    <location>
        <begin position="110"/>
        <end position="136"/>
    </location>
</feature>
<reference evidence="7 8" key="1">
    <citation type="submission" date="2024-10" db="EMBL/GenBank/DDBJ databases">
        <authorList>
            <person name="Kim D."/>
        </authorList>
    </citation>
    <scope>NUCLEOTIDE SEQUENCE [LARGE SCALE GENOMIC DNA]</scope>
    <source>
        <strain evidence="7">BH-2024</strain>
    </source>
</reference>
<feature type="transmembrane region" description="Helical" evidence="5">
    <location>
        <begin position="70"/>
        <end position="90"/>
    </location>
</feature>
<sequence length="353" mass="40820">MGQQMPASTNAMDAVTAAYYGLVQFCDDPSHRSLTLTLAAIALFVIYAVGILSQLVVLPANWRLSEQRSAFLLLLHINVFDLIWLFEYVWLSLEYLFGTRLIVKFSLDAFLFRFVNFCIDTFYIELAFNRCIAFLFPRLYNTICCEKNMKICVALTYILSIAYSIYTNWFQERRPFHCLAQLGYLEPMGSIPKNITSLLPDAVPYDAVDITELVTICIPFFLYAVTVLKMVIEFSNQPTSSSMQVAIVLPVGSQGNKEERAKFVNLMQERTRLFSMCLLSQVPYYLSHAIYQSLRFFKINQNTLQIMGILWQLLGTIFHVQQPILMLLLSRDLRESVRNDLAHFFRVLKERLF</sequence>
<comment type="caution">
    <text evidence="7">The sequence shown here is derived from an EMBL/GenBank/DDBJ whole genome shotgun (WGS) entry which is preliminary data.</text>
</comment>
<protein>
    <recommendedName>
        <fullName evidence="6">G-protein coupled receptors family 1 profile domain-containing protein</fullName>
    </recommendedName>
</protein>
<dbReference type="EMBL" id="JBICBT010001304">
    <property type="protein sequence ID" value="KAL3073959.1"/>
    <property type="molecule type" value="Genomic_DNA"/>
</dbReference>
<feature type="transmembrane region" description="Helical" evidence="5">
    <location>
        <begin position="38"/>
        <end position="58"/>
    </location>
</feature>
<feature type="transmembrane region" description="Helical" evidence="5">
    <location>
        <begin position="148"/>
        <end position="166"/>
    </location>
</feature>
<organism evidence="7 8">
    <name type="scientific">Heterodera trifolii</name>
    <dbReference type="NCBI Taxonomy" id="157864"/>
    <lineage>
        <taxon>Eukaryota</taxon>
        <taxon>Metazoa</taxon>
        <taxon>Ecdysozoa</taxon>
        <taxon>Nematoda</taxon>
        <taxon>Chromadorea</taxon>
        <taxon>Rhabditida</taxon>
        <taxon>Tylenchina</taxon>
        <taxon>Tylenchomorpha</taxon>
        <taxon>Tylenchoidea</taxon>
        <taxon>Heteroderidae</taxon>
        <taxon>Heteroderinae</taxon>
        <taxon>Heterodera</taxon>
    </lineage>
</organism>
<proteinExistence type="predicted"/>
<gene>
    <name evidence="7" type="ORF">niasHT_036047</name>
</gene>
<evidence type="ECO:0000256" key="5">
    <source>
        <dbReference type="SAM" id="Phobius"/>
    </source>
</evidence>
<dbReference type="PROSITE" id="PS50262">
    <property type="entry name" value="G_PROTEIN_RECEP_F1_2"/>
    <property type="match status" value="1"/>
</dbReference>
<keyword evidence="2 5" id="KW-0812">Transmembrane</keyword>
<dbReference type="InterPro" id="IPR017452">
    <property type="entry name" value="GPCR_Rhodpsn_7TM"/>
</dbReference>
<keyword evidence="8" id="KW-1185">Reference proteome</keyword>
<feature type="transmembrane region" description="Helical" evidence="5">
    <location>
        <begin position="213"/>
        <end position="232"/>
    </location>
</feature>
<dbReference type="GO" id="GO:0016020">
    <property type="term" value="C:membrane"/>
    <property type="evidence" value="ECO:0007669"/>
    <property type="project" value="UniProtKB-SubCell"/>
</dbReference>
<comment type="subcellular location">
    <subcellularLocation>
        <location evidence="1">Membrane</location>
    </subcellularLocation>
</comment>
<feature type="transmembrane region" description="Helical" evidence="5">
    <location>
        <begin position="306"/>
        <end position="329"/>
    </location>
</feature>
<dbReference type="Gene3D" id="1.20.1070.10">
    <property type="entry name" value="Rhodopsin 7-helix transmembrane proteins"/>
    <property type="match status" value="1"/>
</dbReference>
<name>A0ABD2I1M8_9BILA</name>
<keyword evidence="4 5" id="KW-0472">Membrane</keyword>
<evidence type="ECO:0000256" key="1">
    <source>
        <dbReference type="ARBA" id="ARBA00004370"/>
    </source>
</evidence>
<dbReference type="SUPFAM" id="SSF81321">
    <property type="entry name" value="Family A G protein-coupled receptor-like"/>
    <property type="match status" value="1"/>
</dbReference>
<evidence type="ECO:0000259" key="6">
    <source>
        <dbReference type="PROSITE" id="PS50262"/>
    </source>
</evidence>
<evidence type="ECO:0000256" key="3">
    <source>
        <dbReference type="ARBA" id="ARBA00022989"/>
    </source>
</evidence>
<feature type="domain" description="G-protein coupled receptors family 1 profile" evidence="6">
    <location>
        <begin position="50"/>
        <end position="326"/>
    </location>
</feature>
<evidence type="ECO:0000313" key="8">
    <source>
        <dbReference type="Proteomes" id="UP001620626"/>
    </source>
</evidence>
<keyword evidence="3 5" id="KW-1133">Transmembrane helix</keyword>
<evidence type="ECO:0000256" key="4">
    <source>
        <dbReference type="ARBA" id="ARBA00023136"/>
    </source>
</evidence>